<evidence type="ECO:0000313" key="3">
    <source>
        <dbReference type="Proteomes" id="UP000011960"/>
    </source>
</evidence>
<protein>
    <submittedName>
        <fullName evidence="2">Uncharacterized protein</fullName>
    </submittedName>
</protein>
<keyword evidence="3" id="KW-1185">Reference proteome</keyword>
<evidence type="ECO:0000313" key="2">
    <source>
        <dbReference type="EMBL" id="EMP57100.1"/>
    </source>
</evidence>
<dbReference type="AlphaFoldDB" id="M7CXX5"/>
<accession>M7CXX5</accession>
<dbReference type="Proteomes" id="UP000011960">
    <property type="component" value="Unassembled WGS sequence"/>
</dbReference>
<dbReference type="EMBL" id="APAT01000006">
    <property type="protein sequence ID" value="EMP57100.1"/>
    <property type="molecule type" value="Genomic_DNA"/>
</dbReference>
<dbReference type="eggNOG" id="ENOG502ZB3D">
    <property type="taxonomic scope" value="Bacteria"/>
</dbReference>
<dbReference type="PATRIC" id="fig|1288826.3.peg.453"/>
<dbReference type="OrthoDB" id="6199498at2"/>
<comment type="caution">
    <text evidence="2">The sequence shown here is derived from an EMBL/GenBank/DDBJ whole genome shotgun (WGS) entry which is preliminary data.</text>
</comment>
<keyword evidence="1" id="KW-0175">Coiled coil</keyword>
<evidence type="ECO:0000256" key="1">
    <source>
        <dbReference type="SAM" id="Coils"/>
    </source>
</evidence>
<proteinExistence type="predicted"/>
<gene>
    <name evidence="2" type="ORF">MSNKSG1_02354</name>
</gene>
<reference evidence="2 3" key="1">
    <citation type="journal article" date="2013" name="Genome Announc.">
        <title>Genome Sequence of Hydrothermal Arsenic-Respiring Bacterium Marinobacter santoriniensis NKSG1T.</title>
        <authorList>
            <person name="Handley K.M."/>
            <person name="Upton M."/>
            <person name="Beatson S.A."/>
            <person name="Hery M."/>
            <person name="Lloyd J.R."/>
        </authorList>
    </citation>
    <scope>NUCLEOTIDE SEQUENCE [LARGE SCALE GENOMIC DNA]</scope>
    <source>
        <strain evidence="2 3">NKSG1</strain>
    </source>
</reference>
<dbReference type="RefSeq" id="WP_008937631.1">
    <property type="nucleotide sequence ID" value="NZ_APAT01000006.1"/>
</dbReference>
<organism evidence="2 3">
    <name type="scientific">Marinobacter santoriniensis NKSG1</name>
    <dbReference type="NCBI Taxonomy" id="1288826"/>
    <lineage>
        <taxon>Bacteria</taxon>
        <taxon>Pseudomonadati</taxon>
        <taxon>Pseudomonadota</taxon>
        <taxon>Gammaproteobacteria</taxon>
        <taxon>Pseudomonadales</taxon>
        <taxon>Marinobacteraceae</taxon>
        <taxon>Marinobacter</taxon>
    </lineage>
</organism>
<sequence>MSTEYGFPAIGEIAKELFSCAGFLPTKNDSLGLIRTETEKKSIQTRLRRLAQESSELRKNLDQLMELFKDLTRATTGSERVANAVHESIVDALEQYRDLVRNQISHLGKHETLRFLLLTSIPDRVILSYQKNALIFNVAATGYQFPNEPTWWLPSFSDDGVQWPLSKALNWIYETIETSQTRFHFPDHGLRENYRLKQNYENAWRWTSNLKFPSLTALLSNLDESLEAMRETTHDIHQRDVGPTLRSSFRTVLAIARFSTAAFRKIEKAYGKDVLFEVSETLRKQDRRLRRNHLWFAKRLKQKLIANNVRTPQAIDNAWSQKTQEFWRNRSGNLLAGAQQLAHLQQADALPSEKIPRFRIYIRLLGIHAAHSSIVNDAHARDIYPPETFLHALQVGSELKNRAQGLSQIEELENAVKSNGDDALSWIVEWAKATHFYRAERYSEAAAHFKNAFDLGKYSAGAHQYKLVNQYIEICAKNRNFEEFKKGIAWAKYLGFSTRLLRDQEETEENLKAVYDQLQIVVYPIL</sequence>
<feature type="coiled-coil region" evidence="1">
    <location>
        <begin position="33"/>
        <end position="74"/>
    </location>
</feature>
<name>M7CXX5_9GAMM</name>